<feature type="compositionally biased region" description="Pro residues" evidence="3">
    <location>
        <begin position="81"/>
        <end position="100"/>
    </location>
</feature>
<feature type="region of interest" description="Disordered" evidence="3">
    <location>
        <begin position="1"/>
        <end position="38"/>
    </location>
</feature>
<reference evidence="6 7" key="1">
    <citation type="journal article" date="2024" name="J Genomics">
        <title>Draft genome sequencing and assembly of Favolaschia claudopus CIRM-BRFM 2984 isolated from oak limbs.</title>
        <authorList>
            <person name="Navarro D."/>
            <person name="Drula E."/>
            <person name="Chaduli D."/>
            <person name="Cazenave R."/>
            <person name="Ahrendt S."/>
            <person name="Wang J."/>
            <person name="Lipzen A."/>
            <person name="Daum C."/>
            <person name="Barry K."/>
            <person name="Grigoriev I.V."/>
            <person name="Favel A."/>
            <person name="Rosso M.N."/>
            <person name="Martin F."/>
        </authorList>
    </citation>
    <scope>NUCLEOTIDE SEQUENCE [LARGE SCALE GENOMIC DNA]</scope>
    <source>
        <strain evidence="6 7">CIRM-BRFM 2984</strain>
    </source>
</reference>
<dbReference type="InterPro" id="IPR006598">
    <property type="entry name" value="CAP10"/>
</dbReference>
<dbReference type="GO" id="GO:0016740">
    <property type="term" value="F:transferase activity"/>
    <property type="evidence" value="ECO:0007669"/>
    <property type="project" value="UniProtKB-KW"/>
</dbReference>
<gene>
    <name evidence="6" type="ORF">R3P38DRAFT_3596157</name>
</gene>
<feature type="domain" description="Glycosyl transferase CAP10" evidence="5">
    <location>
        <begin position="308"/>
        <end position="550"/>
    </location>
</feature>
<feature type="transmembrane region" description="Helical" evidence="4">
    <location>
        <begin position="46"/>
        <end position="65"/>
    </location>
</feature>
<feature type="compositionally biased region" description="Basic and acidic residues" evidence="3">
    <location>
        <begin position="14"/>
        <end position="23"/>
    </location>
</feature>
<comment type="caution">
    <text evidence="6">The sequence shown here is derived from an EMBL/GenBank/DDBJ whole genome shotgun (WGS) entry which is preliminary data.</text>
</comment>
<keyword evidence="4" id="KW-0812">Transmembrane</keyword>
<evidence type="ECO:0000256" key="4">
    <source>
        <dbReference type="SAM" id="Phobius"/>
    </source>
</evidence>
<evidence type="ECO:0000256" key="3">
    <source>
        <dbReference type="SAM" id="MobiDB-lite"/>
    </source>
</evidence>
<evidence type="ECO:0000259" key="5">
    <source>
        <dbReference type="SMART" id="SM00672"/>
    </source>
</evidence>
<dbReference type="Pfam" id="PF05686">
    <property type="entry name" value="Glyco_transf_90"/>
    <property type="match status" value="1"/>
</dbReference>
<name>A0AAW0DN69_9AGAR</name>
<evidence type="ECO:0000313" key="6">
    <source>
        <dbReference type="EMBL" id="KAK7052776.1"/>
    </source>
</evidence>
<keyword evidence="2" id="KW-0808">Transferase</keyword>
<dbReference type="PANTHER" id="PTHR12203">
    <property type="entry name" value="KDEL LYS-ASP-GLU-LEU CONTAINING - RELATED"/>
    <property type="match status" value="1"/>
</dbReference>
<accession>A0AAW0DN69</accession>
<keyword evidence="4" id="KW-1133">Transmembrane helix</keyword>
<dbReference type="PANTHER" id="PTHR12203:SF35">
    <property type="entry name" value="PROTEIN O-GLUCOSYLTRANSFERASE 1"/>
    <property type="match status" value="1"/>
</dbReference>
<dbReference type="AlphaFoldDB" id="A0AAW0DN69"/>
<dbReference type="EMBL" id="JAWWNJ010000007">
    <property type="protein sequence ID" value="KAK7052776.1"/>
    <property type="molecule type" value="Genomic_DNA"/>
</dbReference>
<dbReference type="SMART" id="SM00672">
    <property type="entry name" value="CAP10"/>
    <property type="match status" value="1"/>
</dbReference>
<dbReference type="SUPFAM" id="SSF101447">
    <property type="entry name" value="Formin homology 2 domain (FH2 domain)"/>
    <property type="match status" value="1"/>
</dbReference>
<protein>
    <submittedName>
        <fullName evidence="6">CAP10 domain-containing protein</fullName>
    </submittedName>
</protein>
<proteinExistence type="inferred from homology"/>
<evidence type="ECO:0000256" key="1">
    <source>
        <dbReference type="ARBA" id="ARBA00010118"/>
    </source>
</evidence>
<keyword evidence="4" id="KW-0472">Membrane</keyword>
<keyword evidence="7" id="KW-1185">Reference proteome</keyword>
<organism evidence="6 7">
    <name type="scientific">Favolaschia claudopus</name>
    <dbReference type="NCBI Taxonomy" id="2862362"/>
    <lineage>
        <taxon>Eukaryota</taxon>
        <taxon>Fungi</taxon>
        <taxon>Dikarya</taxon>
        <taxon>Basidiomycota</taxon>
        <taxon>Agaricomycotina</taxon>
        <taxon>Agaricomycetes</taxon>
        <taxon>Agaricomycetidae</taxon>
        <taxon>Agaricales</taxon>
        <taxon>Marasmiineae</taxon>
        <taxon>Mycenaceae</taxon>
        <taxon>Favolaschia</taxon>
    </lineage>
</organism>
<feature type="region of interest" description="Disordered" evidence="3">
    <location>
        <begin position="69"/>
        <end position="110"/>
    </location>
</feature>
<comment type="similarity">
    <text evidence="1">Belongs to the glycosyltransferase 90 family.</text>
</comment>
<evidence type="ECO:0000256" key="2">
    <source>
        <dbReference type="ARBA" id="ARBA00022679"/>
    </source>
</evidence>
<sequence>MSAPTRYSLLPTSARDEPYRDDVYPPPRSPSQLSPFSPRRYRFSRACGGILVGVLCLLVVSGVYFSNSSPAAQSDDSTDTPIPPPSPPFDPPPPPPPPPPPDDHKPPPAITPEAIAQKHIDDLYASQSQTLTQATARYTLKNGRPPPRNFDKWFDFAQEKGCLIDDYDQITRDFVPFYRLAEAHPTWLQTMIELGRELMLRDPRGMATIKIRDGAVHMPDYTGSAFDGEWKDTISRFSHVLPDMEVLMNGRDEPRVVYNSRDPAMLQNAINRTDTEPFWHRPIPTSEFFKDKSGCVTFDAGNGYILNALEDVAFIRSSSSSDFTTDLWPILSMTKISPCFSDILFPGQYYYYSSGWSGKFSHPNDIPWSEKKPQLYWRGTSNGGHIYGQNYRKFSRFRLIKIAQNHTDIMDAKMNAFWEWHCTDDCERDPIIKEYGIGGEGRPREDVYGYKYALDVDGNTFSGRYLGLMRSGSLVFKATAFEEYFSTWLLPYHHYIPVKIDMSDLVEKVKWAIANDAEARQIQENGRQFAERVLTDVQNDCYFARVLLEWGRVQGGGK</sequence>
<dbReference type="InterPro" id="IPR051091">
    <property type="entry name" value="O-Glucosyltr/Glycosyltrsf_90"/>
</dbReference>
<dbReference type="Proteomes" id="UP001362999">
    <property type="component" value="Unassembled WGS sequence"/>
</dbReference>
<evidence type="ECO:0000313" key="7">
    <source>
        <dbReference type="Proteomes" id="UP001362999"/>
    </source>
</evidence>